<reference evidence="3 4" key="1">
    <citation type="submission" date="2018-04" db="EMBL/GenBank/DDBJ databases">
        <title>Genome sequencing of Flavobacterium sp. HYN0048.</title>
        <authorList>
            <person name="Yi H."/>
            <person name="Baek C."/>
        </authorList>
    </citation>
    <scope>NUCLEOTIDE SEQUENCE [LARGE SCALE GENOMIC DNA]</scope>
    <source>
        <strain evidence="3 4">HYN0048</strain>
    </source>
</reference>
<protein>
    <recommendedName>
        <fullName evidence="2">Uncharacterized protein YyaB-like PH domain-containing protein</fullName>
    </recommendedName>
</protein>
<dbReference type="KEGG" id="fmg:HYN48_10765"/>
<dbReference type="InterPro" id="IPR009589">
    <property type="entry name" value="PH_YyaB-like"/>
</dbReference>
<organism evidence="3 4">
    <name type="scientific">Flavobacterium magnum</name>
    <dbReference type="NCBI Taxonomy" id="2162713"/>
    <lineage>
        <taxon>Bacteria</taxon>
        <taxon>Pseudomonadati</taxon>
        <taxon>Bacteroidota</taxon>
        <taxon>Flavobacteriia</taxon>
        <taxon>Flavobacteriales</taxon>
        <taxon>Flavobacteriaceae</taxon>
        <taxon>Flavobacterium</taxon>
    </lineage>
</organism>
<evidence type="ECO:0000313" key="4">
    <source>
        <dbReference type="Proteomes" id="UP000244193"/>
    </source>
</evidence>
<keyword evidence="1" id="KW-0812">Transmembrane</keyword>
<gene>
    <name evidence="3" type="ORF">HYN48_10765</name>
</gene>
<feature type="transmembrane region" description="Helical" evidence="1">
    <location>
        <begin position="38"/>
        <end position="58"/>
    </location>
</feature>
<keyword evidence="1" id="KW-0472">Membrane</keyword>
<keyword evidence="4" id="KW-1185">Reference proteome</keyword>
<dbReference type="OrthoDB" id="1437824at2"/>
<feature type="domain" description="Uncharacterized protein YyaB-like PH" evidence="2">
    <location>
        <begin position="60"/>
        <end position="137"/>
    </location>
</feature>
<name>A0A2S0RFJ2_9FLAO</name>
<evidence type="ECO:0000313" key="3">
    <source>
        <dbReference type="EMBL" id="AWA30533.1"/>
    </source>
</evidence>
<dbReference type="Pfam" id="PF06713">
    <property type="entry name" value="bPH_4"/>
    <property type="match status" value="1"/>
</dbReference>
<dbReference type="EMBL" id="CP028811">
    <property type="protein sequence ID" value="AWA30533.1"/>
    <property type="molecule type" value="Genomic_DNA"/>
</dbReference>
<evidence type="ECO:0000259" key="2">
    <source>
        <dbReference type="Pfam" id="PF06713"/>
    </source>
</evidence>
<evidence type="ECO:0000256" key="1">
    <source>
        <dbReference type="SAM" id="Phobius"/>
    </source>
</evidence>
<feature type="transmembrane region" description="Helical" evidence="1">
    <location>
        <begin position="12"/>
        <end position="32"/>
    </location>
</feature>
<dbReference type="GO" id="GO:0030153">
    <property type="term" value="P:bacteriocin immunity"/>
    <property type="evidence" value="ECO:0007669"/>
    <property type="project" value="InterPro"/>
</dbReference>
<sequence>MTVFRSAKSTATMIVMGVLVIALPIPIIFAAFEEEFGSIIVPFIIVVLIEAFFISMVLDTKYIVDGEILFYRSGPIRGKIDISKIRKIEENNSFVKYSTFKPGLSNRGFVIHFNTFDDIFISPENKEAFVTLLLQINPGIQVC</sequence>
<accession>A0A2S0RFJ2</accession>
<proteinExistence type="predicted"/>
<keyword evidence="1" id="KW-1133">Transmembrane helix</keyword>
<dbReference type="Proteomes" id="UP000244193">
    <property type="component" value="Chromosome"/>
</dbReference>
<dbReference type="AlphaFoldDB" id="A0A2S0RFJ2"/>